<evidence type="ECO:0000313" key="1">
    <source>
        <dbReference type="EMBL" id="KAI5081949.1"/>
    </source>
</evidence>
<organism evidence="1 2">
    <name type="scientific">Adiantum capillus-veneris</name>
    <name type="common">Maidenhair fern</name>
    <dbReference type="NCBI Taxonomy" id="13818"/>
    <lineage>
        <taxon>Eukaryota</taxon>
        <taxon>Viridiplantae</taxon>
        <taxon>Streptophyta</taxon>
        <taxon>Embryophyta</taxon>
        <taxon>Tracheophyta</taxon>
        <taxon>Polypodiopsida</taxon>
        <taxon>Polypodiidae</taxon>
        <taxon>Polypodiales</taxon>
        <taxon>Pteridineae</taxon>
        <taxon>Pteridaceae</taxon>
        <taxon>Vittarioideae</taxon>
        <taxon>Adiantum</taxon>
    </lineage>
</organism>
<name>A0A9D4V9F2_ADICA</name>
<feature type="non-terminal residue" evidence="1">
    <location>
        <position position="1"/>
    </location>
</feature>
<proteinExistence type="predicted"/>
<protein>
    <submittedName>
        <fullName evidence="1">Uncharacterized protein</fullName>
    </submittedName>
</protein>
<sequence>ILSTCYVISLSFETQNTQLIHSRLCSVGLRSQTVDCKMKSPARGLPRHMTGKGTMFELELQDQTPLPNEQATRSSPSKVEVNAVPGGMHCIQLEALNKVIQ</sequence>
<comment type="caution">
    <text evidence="1">The sequence shown here is derived from an EMBL/GenBank/DDBJ whole genome shotgun (WGS) entry which is preliminary data.</text>
</comment>
<gene>
    <name evidence="1" type="ORF">GOP47_0001692</name>
</gene>
<dbReference type="Proteomes" id="UP000886520">
    <property type="component" value="Chromosome 2"/>
</dbReference>
<reference evidence="1" key="1">
    <citation type="submission" date="2021-01" db="EMBL/GenBank/DDBJ databases">
        <title>Adiantum capillus-veneris genome.</title>
        <authorList>
            <person name="Fang Y."/>
            <person name="Liao Q."/>
        </authorList>
    </citation>
    <scope>NUCLEOTIDE SEQUENCE</scope>
    <source>
        <strain evidence="1">H3</strain>
        <tissue evidence="1">Leaf</tissue>
    </source>
</reference>
<accession>A0A9D4V9F2</accession>
<dbReference type="EMBL" id="JABFUD020000003">
    <property type="protein sequence ID" value="KAI5081949.1"/>
    <property type="molecule type" value="Genomic_DNA"/>
</dbReference>
<dbReference type="AlphaFoldDB" id="A0A9D4V9F2"/>
<evidence type="ECO:0000313" key="2">
    <source>
        <dbReference type="Proteomes" id="UP000886520"/>
    </source>
</evidence>
<feature type="non-terminal residue" evidence="1">
    <location>
        <position position="101"/>
    </location>
</feature>
<keyword evidence="2" id="KW-1185">Reference proteome</keyword>